<gene>
    <name evidence="2" type="ORF">GPL26_16345</name>
</gene>
<comment type="caution">
    <text evidence="2">The sequence shown here is derived from an EMBL/GenBank/DDBJ whole genome shotgun (WGS) entry which is preliminary data.</text>
</comment>
<feature type="coiled-coil region" evidence="1">
    <location>
        <begin position="14"/>
        <end position="67"/>
    </location>
</feature>
<evidence type="ECO:0000313" key="2">
    <source>
        <dbReference type="EMBL" id="MBT9811196.1"/>
    </source>
</evidence>
<dbReference type="SUPFAM" id="SSF52402">
    <property type="entry name" value="Adenine nucleotide alpha hydrolases-like"/>
    <property type="match status" value="1"/>
</dbReference>
<dbReference type="Gene3D" id="3.40.50.620">
    <property type="entry name" value="HUPs"/>
    <property type="match status" value="1"/>
</dbReference>
<evidence type="ECO:0000313" key="3">
    <source>
        <dbReference type="Proteomes" id="UP000708338"/>
    </source>
</evidence>
<organism evidence="2 3">
    <name type="scientific">Enterocloster citroniae</name>
    <dbReference type="NCBI Taxonomy" id="358743"/>
    <lineage>
        <taxon>Bacteria</taxon>
        <taxon>Bacillati</taxon>
        <taxon>Bacillota</taxon>
        <taxon>Clostridia</taxon>
        <taxon>Lachnospirales</taxon>
        <taxon>Lachnospiraceae</taxon>
        <taxon>Enterocloster</taxon>
    </lineage>
</organism>
<sequence length="420" mass="47841">MATVTGYPGSFRKMEKIELTTEEWKAEKKKKKAQMVAMQALPYEVKIKRAELRAREYIEKLDDMELNAHVSVGGLDSIVLLVFLHSIGIHVPAISVSSLEDKSIQRVHKALGVEIVKPGKSKVEILNEFGFPVISKRIAGKIDTLQHPTEKNKTVRHAIITGECGAQGHYAKNSRMKLPQKWLELFAGYENENEGVNYRIAPFKVSNKCCQYMKEQPCDRWAKEHSSCPFLGLMASEGGQREEALTDHGCNYFGKTVIRSAPFTPFLRQDILILAIEMDKWYHEHIDVFEEAFHEQPYGRNPDGSLKEYEPLETIIPGIYGTIERKPDGTLYTTGAQRTGCSMCGFGVHMETRPHRFDRLRVRNSKEWEFWMYGCCTDPETGEKFGWGRVLDYIGVEWENIPDGVDLPGQMDFFTGGFLS</sequence>
<protein>
    <recommendedName>
        <fullName evidence="4">Phosphoadenosine phosphosulphate reductase domain-containing protein</fullName>
    </recommendedName>
</protein>
<dbReference type="InterPro" id="IPR014729">
    <property type="entry name" value="Rossmann-like_a/b/a_fold"/>
</dbReference>
<evidence type="ECO:0008006" key="4">
    <source>
        <dbReference type="Google" id="ProtNLM"/>
    </source>
</evidence>
<dbReference type="EMBL" id="WQPS01000020">
    <property type="protein sequence ID" value="MBT9811196.1"/>
    <property type="molecule type" value="Genomic_DNA"/>
</dbReference>
<proteinExistence type="predicted"/>
<accession>A0AA41K612</accession>
<dbReference type="AlphaFoldDB" id="A0AA41K612"/>
<evidence type="ECO:0000256" key="1">
    <source>
        <dbReference type="SAM" id="Coils"/>
    </source>
</evidence>
<keyword evidence="1" id="KW-0175">Coiled coil</keyword>
<name>A0AA41K612_9FIRM</name>
<dbReference type="Proteomes" id="UP000708338">
    <property type="component" value="Unassembled WGS sequence"/>
</dbReference>
<reference evidence="2" key="1">
    <citation type="journal article" date="2021" name="Gut Microbes">
        <title>A synthetic consortium of 100 gut commensals modulates the composition and function in a colon model of the microbiome of elderly subjects.</title>
        <authorList>
            <person name="Perez M."/>
            <person name="Ntemiri A."/>
            <person name="Tan H."/>
            <person name="Harris H.M.B."/>
            <person name="Roager H.M."/>
            <person name="Ribiere C."/>
            <person name="O'Toole P.W."/>
        </authorList>
    </citation>
    <scope>NUCLEOTIDE SEQUENCE</scope>
    <source>
        <strain evidence="2">MCC335</strain>
    </source>
</reference>